<reference evidence="4 5" key="1">
    <citation type="journal article" date="2016" name="G3 (Bethesda)">
        <title>First Draft Assembly and Annotation of the Genome of a California Endemic Oak Quercus lobata Nee (Fagaceae).</title>
        <authorList>
            <person name="Sork V.L."/>
            <person name="Fitz-Gibbon S.T."/>
            <person name="Puiu D."/>
            <person name="Crepeau M."/>
            <person name="Gugger P.F."/>
            <person name="Sherman R."/>
            <person name="Stevens K."/>
            <person name="Langley C.H."/>
            <person name="Pellegrini M."/>
            <person name="Salzberg S.L."/>
        </authorList>
    </citation>
    <scope>NUCLEOTIDE SEQUENCE [LARGE SCALE GENOMIC DNA]</scope>
    <source>
        <strain evidence="4 5">cv. SW786</strain>
    </source>
</reference>
<dbReference type="SMART" id="SM00248">
    <property type="entry name" value="ANK"/>
    <property type="match status" value="6"/>
</dbReference>
<feature type="domain" description="PGG" evidence="3">
    <location>
        <begin position="460"/>
        <end position="572"/>
    </location>
</feature>
<dbReference type="Pfam" id="PF13962">
    <property type="entry name" value="PGG"/>
    <property type="match status" value="1"/>
</dbReference>
<dbReference type="EnsemblPlants" id="QL05p070510:mrna">
    <property type="protein sequence ID" value="QL05p070510:mrna"/>
    <property type="gene ID" value="QL05p070510"/>
</dbReference>
<proteinExistence type="predicted"/>
<sequence length="680" mass="76818">MASTGEKRVVYKDHESNGKLYEALLKEDTKAVLKLCADMEDHALHILTIHEDTVLHKAAYSKQADLVLSLLKELPPCHDNKLGRKNRSGNTILHEAATLDHGSSVEVAEEMIKRDQELLRMRNELGETPLFRAARYGKTEIFNFLADESLNYGEKDMQKFVQRNDKTTILHIAILSQHFGIALEIATHGRFKYLVGERDEDGMTALQLLSCNPKAFEPVRRRGFLKRISSKVKMCCSSAESNDISKEELSHESALELAKLLVKEDTSWEITSSGIDTSKPRLHKYGSTDVSTTNENVDNPDQLPSSISLQQVLELGGITPLFLATKSGCIEIVREILEIYPQAVEHIDNEGRTILHVAIKYRQLEVFKLVLTMEVAMRWLVRRLDNDGNSILHMVGTKRDDYVPEKLRGPALELQEELLWFERVKSVTKAHFIDHRNKKKLTAEGLFAKNNTELRNAARDWLKHTAEGCSIVAVLIATVAFAAAYTIPGGPNQNTGVPVLLNHSFFVVFTATDVLSLTCALTSVVIFLSILTAPFRLEDFKHSLPNKLMLGFTFLFLSVSMMMISFSATIILMIRSKERWTKILLYSLSFLPVGIFALAYFPLYLSLSKTYKYLLKKIMEAFPCRTMSTDTYFFYSNRKAEIRSSSIRLQGGSNTNSCRDNSVGEHWGCHDTSQTMQFSV</sequence>
<dbReference type="InParanoid" id="A0A7N2LS47"/>
<dbReference type="GO" id="GO:0016020">
    <property type="term" value="C:membrane"/>
    <property type="evidence" value="ECO:0007669"/>
    <property type="project" value="TreeGrafter"/>
</dbReference>
<dbReference type="SUPFAM" id="SSF48403">
    <property type="entry name" value="Ankyrin repeat"/>
    <property type="match status" value="2"/>
</dbReference>
<dbReference type="Gene3D" id="1.25.40.20">
    <property type="entry name" value="Ankyrin repeat-containing domain"/>
    <property type="match status" value="2"/>
</dbReference>
<evidence type="ECO:0000256" key="2">
    <source>
        <dbReference type="SAM" id="Phobius"/>
    </source>
</evidence>
<protein>
    <recommendedName>
        <fullName evidence="3">PGG domain-containing protein</fullName>
    </recommendedName>
</protein>
<dbReference type="OrthoDB" id="1923662at2759"/>
<dbReference type="Pfam" id="PF12796">
    <property type="entry name" value="Ank_2"/>
    <property type="match status" value="2"/>
</dbReference>
<dbReference type="InterPro" id="IPR026961">
    <property type="entry name" value="PGG_dom"/>
</dbReference>
<dbReference type="PANTHER" id="PTHR24177">
    <property type="entry name" value="CASKIN"/>
    <property type="match status" value="1"/>
</dbReference>
<keyword evidence="2" id="KW-0472">Membrane</keyword>
<reference evidence="4" key="2">
    <citation type="submission" date="2021-01" db="UniProtKB">
        <authorList>
            <consortium name="EnsemblPlants"/>
        </authorList>
    </citation>
    <scope>IDENTIFICATION</scope>
</reference>
<organism evidence="4 5">
    <name type="scientific">Quercus lobata</name>
    <name type="common">Valley oak</name>
    <dbReference type="NCBI Taxonomy" id="97700"/>
    <lineage>
        <taxon>Eukaryota</taxon>
        <taxon>Viridiplantae</taxon>
        <taxon>Streptophyta</taxon>
        <taxon>Embryophyta</taxon>
        <taxon>Tracheophyta</taxon>
        <taxon>Spermatophyta</taxon>
        <taxon>Magnoliopsida</taxon>
        <taxon>eudicotyledons</taxon>
        <taxon>Gunneridae</taxon>
        <taxon>Pentapetalae</taxon>
        <taxon>rosids</taxon>
        <taxon>fabids</taxon>
        <taxon>Fagales</taxon>
        <taxon>Fagaceae</taxon>
        <taxon>Quercus</taxon>
    </lineage>
</organism>
<dbReference type="KEGG" id="qlo:115989802"/>
<dbReference type="EMBL" id="LRBV02000005">
    <property type="status" value="NOT_ANNOTATED_CDS"/>
    <property type="molecule type" value="Genomic_DNA"/>
</dbReference>
<dbReference type="Proteomes" id="UP000594261">
    <property type="component" value="Chromosome 5"/>
</dbReference>
<gene>
    <name evidence="4" type="primary">LOC115989802</name>
</gene>
<accession>A0A7N2LS47</accession>
<feature type="transmembrane region" description="Helical" evidence="2">
    <location>
        <begin position="505"/>
        <end position="531"/>
    </location>
</feature>
<dbReference type="RefSeq" id="XP_030969540.1">
    <property type="nucleotide sequence ID" value="XM_031113680.1"/>
</dbReference>
<dbReference type="AlphaFoldDB" id="A0A7N2LS47"/>
<feature type="transmembrane region" description="Helical" evidence="2">
    <location>
        <begin position="552"/>
        <end position="574"/>
    </location>
</feature>
<name>A0A7N2LS47_QUELO</name>
<feature type="transmembrane region" description="Helical" evidence="2">
    <location>
        <begin position="586"/>
        <end position="607"/>
    </location>
</feature>
<dbReference type="GeneID" id="115989802"/>
<dbReference type="InterPro" id="IPR036770">
    <property type="entry name" value="Ankyrin_rpt-contain_sf"/>
</dbReference>
<feature type="repeat" description="ANK" evidence="1">
    <location>
        <begin position="125"/>
        <end position="157"/>
    </location>
</feature>
<evidence type="ECO:0000256" key="1">
    <source>
        <dbReference type="PROSITE-ProRule" id="PRU00023"/>
    </source>
</evidence>
<dbReference type="PANTHER" id="PTHR24177:SF314">
    <property type="entry name" value="PROTEIN ACCELERATED CELL DEATH 6-LIKE ISOFORM X1"/>
    <property type="match status" value="1"/>
</dbReference>
<evidence type="ECO:0000259" key="3">
    <source>
        <dbReference type="Pfam" id="PF13962"/>
    </source>
</evidence>
<feature type="transmembrane region" description="Helical" evidence="2">
    <location>
        <begin position="465"/>
        <end position="485"/>
    </location>
</feature>
<dbReference type="PROSITE" id="PS50088">
    <property type="entry name" value="ANK_REPEAT"/>
    <property type="match status" value="1"/>
</dbReference>
<evidence type="ECO:0000313" key="5">
    <source>
        <dbReference type="Proteomes" id="UP000594261"/>
    </source>
</evidence>
<dbReference type="Gramene" id="QL05p070510:mrna">
    <property type="protein sequence ID" value="QL05p070510:mrna"/>
    <property type="gene ID" value="QL05p070510"/>
</dbReference>
<keyword evidence="5" id="KW-1185">Reference proteome</keyword>
<keyword evidence="2" id="KW-0812">Transmembrane</keyword>
<keyword evidence="2" id="KW-1133">Transmembrane helix</keyword>
<dbReference type="InterPro" id="IPR002110">
    <property type="entry name" value="Ankyrin_rpt"/>
</dbReference>
<dbReference type="OMA" id="HINEDGR"/>
<keyword evidence="1" id="KW-0040">ANK repeat</keyword>
<evidence type="ECO:0000313" key="4">
    <source>
        <dbReference type="EnsemblPlants" id="QL05p070510:mrna"/>
    </source>
</evidence>